<keyword evidence="12" id="KW-0328">Glycosyltransferase</keyword>
<comment type="pathway">
    <text evidence="1 10">Amino-acid biosynthesis; L-histidine biosynthesis; L-histidine from 5-phospho-alpha-D-ribose 1-diphosphate: step 5/9.</text>
</comment>
<dbReference type="InterPro" id="IPR010139">
    <property type="entry name" value="Imidazole-glycPsynth_HisH"/>
</dbReference>
<comment type="subunit">
    <text evidence="2 10">Heterodimer of HisH and HisF.</text>
</comment>
<keyword evidence="3 10" id="KW-0028">Amino-acid biosynthesis</keyword>
<dbReference type="NCBIfam" id="TIGR01855">
    <property type="entry name" value="IMP_synth_hisH"/>
    <property type="match status" value="1"/>
</dbReference>
<evidence type="ECO:0000256" key="4">
    <source>
        <dbReference type="ARBA" id="ARBA00022801"/>
    </source>
</evidence>
<evidence type="ECO:0000256" key="5">
    <source>
        <dbReference type="ARBA" id="ARBA00022962"/>
    </source>
</evidence>
<keyword evidence="6 10" id="KW-0368">Histidine biosynthesis</keyword>
<evidence type="ECO:0000256" key="1">
    <source>
        <dbReference type="ARBA" id="ARBA00005091"/>
    </source>
</evidence>
<comment type="function">
    <text evidence="10">IGPS catalyzes the conversion of PRFAR and glutamine to IGP, AICAR and glutamate. The HisH subunit catalyzes the hydrolysis of glutamine to glutamate and ammonia as part of the synthesis of IGP and AICAR. The resulting ammonia molecule is channeled to the active site of HisF.</text>
</comment>
<evidence type="ECO:0000256" key="10">
    <source>
        <dbReference type="HAMAP-Rule" id="MF_00278"/>
    </source>
</evidence>
<dbReference type="InterPro" id="IPR029062">
    <property type="entry name" value="Class_I_gatase-like"/>
</dbReference>
<feature type="active site" evidence="10">
    <location>
        <position position="180"/>
    </location>
</feature>
<dbReference type="RefSeq" id="WP_209659317.1">
    <property type="nucleotide sequence ID" value="NZ_JAGGLI010000005.1"/>
</dbReference>
<dbReference type="PANTHER" id="PTHR42701:SF1">
    <property type="entry name" value="IMIDAZOLE GLYCEROL PHOSPHATE SYNTHASE SUBUNIT HISH"/>
    <property type="match status" value="1"/>
</dbReference>
<organism evidence="12 13">
    <name type="scientific">Acetoanaerobium pronyense</name>
    <dbReference type="NCBI Taxonomy" id="1482736"/>
    <lineage>
        <taxon>Bacteria</taxon>
        <taxon>Bacillati</taxon>
        <taxon>Bacillota</taxon>
        <taxon>Clostridia</taxon>
        <taxon>Peptostreptococcales</taxon>
        <taxon>Filifactoraceae</taxon>
        <taxon>Acetoanaerobium</taxon>
    </lineage>
</organism>
<dbReference type="CDD" id="cd01748">
    <property type="entry name" value="GATase1_IGP_Synthase"/>
    <property type="match status" value="1"/>
</dbReference>
<keyword evidence="5 10" id="KW-0315">Glutamine amidotransferase</keyword>
<feature type="active site" description="Nucleophile" evidence="10">
    <location>
        <position position="79"/>
    </location>
</feature>
<feature type="domain" description="Glutamine amidotransferase" evidence="11">
    <location>
        <begin position="6"/>
        <end position="195"/>
    </location>
</feature>
<dbReference type="PIRSF" id="PIRSF000495">
    <property type="entry name" value="Amidotransf_hisH"/>
    <property type="match status" value="1"/>
</dbReference>
<dbReference type="HAMAP" id="MF_00278">
    <property type="entry name" value="HisH"/>
    <property type="match status" value="1"/>
</dbReference>
<feature type="active site" evidence="10">
    <location>
        <position position="182"/>
    </location>
</feature>
<comment type="caution">
    <text evidence="12">The sequence shown here is derived from an EMBL/GenBank/DDBJ whole genome shotgun (WGS) entry which is preliminary data.</text>
</comment>
<sequence>MIGILDYNAGNISSVLNAFKYLEIDAKRIETLDEIMKMKGIVIPGVGSFPTAYKNMQKIGITKNFLNEYLKKGKILGICLGMQIMYEYGEEDGGCEGYGFFKGSVKRLESGLIVPHMGWNKVDFLSESRLIGKNKNGFNAYFAHSYIASRNGEQVKGSCLYGEGFAALIEEKNIFGVQFHPEKSGENGLRLLKKFGEICYENNSSS</sequence>
<evidence type="ECO:0000313" key="12">
    <source>
        <dbReference type="EMBL" id="MBP2026869.1"/>
    </source>
</evidence>
<dbReference type="Pfam" id="PF00117">
    <property type="entry name" value="GATase"/>
    <property type="match status" value="1"/>
</dbReference>
<comment type="catalytic activity">
    <reaction evidence="8 10">
        <text>5-[(5-phospho-1-deoxy-D-ribulos-1-ylimino)methylamino]-1-(5-phospho-beta-D-ribosyl)imidazole-4-carboxamide + L-glutamine = D-erythro-1-(imidazol-4-yl)glycerol 3-phosphate + 5-amino-1-(5-phospho-beta-D-ribosyl)imidazole-4-carboxamide + L-glutamate + H(+)</text>
        <dbReference type="Rhea" id="RHEA:24793"/>
        <dbReference type="ChEBI" id="CHEBI:15378"/>
        <dbReference type="ChEBI" id="CHEBI:29985"/>
        <dbReference type="ChEBI" id="CHEBI:58278"/>
        <dbReference type="ChEBI" id="CHEBI:58359"/>
        <dbReference type="ChEBI" id="CHEBI:58475"/>
        <dbReference type="ChEBI" id="CHEBI:58525"/>
        <dbReference type="EC" id="4.3.2.10"/>
    </reaction>
</comment>
<keyword evidence="10" id="KW-0963">Cytoplasm</keyword>
<dbReference type="PANTHER" id="PTHR42701">
    <property type="entry name" value="IMIDAZOLE GLYCEROL PHOSPHATE SYNTHASE SUBUNIT HISH"/>
    <property type="match status" value="1"/>
</dbReference>
<evidence type="ECO:0000256" key="7">
    <source>
        <dbReference type="ARBA" id="ARBA00023239"/>
    </source>
</evidence>
<keyword evidence="7 10" id="KW-0456">Lyase</keyword>
<evidence type="ECO:0000256" key="2">
    <source>
        <dbReference type="ARBA" id="ARBA00011152"/>
    </source>
</evidence>
<evidence type="ECO:0000256" key="9">
    <source>
        <dbReference type="ARBA" id="ARBA00049534"/>
    </source>
</evidence>
<evidence type="ECO:0000256" key="6">
    <source>
        <dbReference type="ARBA" id="ARBA00023102"/>
    </source>
</evidence>
<dbReference type="Proteomes" id="UP001314903">
    <property type="component" value="Unassembled WGS sequence"/>
</dbReference>
<accession>A0ABS4KJQ0</accession>
<evidence type="ECO:0000313" key="13">
    <source>
        <dbReference type="Proteomes" id="UP001314903"/>
    </source>
</evidence>
<dbReference type="Gene3D" id="3.40.50.880">
    <property type="match status" value="1"/>
</dbReference>
<dbReference type="EMBL" id="JAGGLI010000005">
    <property type="protein sequence ID" value="MBP2026869.1"/>
    <property type="molecule type" value="Genomic_DNA"/>
</dbReference>
<gene>
    <name evidence="10" type="primary">hisH</name>
    <name evidence="12" type="ORF">J2Z35_000661</name>
</gene>
<dbReference type="EC" id="4.3.2.10" evidence="10"/>
<evidence type="ECO:0000256" key="8">
    <source>
        <dbReference type="ARBA" id="ARBA00047838"/>
    </source>
</evidence>
<dbReference type="SUPFAM" id="SSF52317">
    <property type="entry name" value="Class I glutamine amidotransferase-like"/>
    <property type="match status" value="1"/>
</dbReference>
<reference evidence="12 13" key="1">
    <citation type="submission" date="2021-03" db="EMBL/GenBank/DDBJ databases">
        <title>Genomic Encyclopedia of Type Strains, Phase IV (KMG-IV): sequencing the most valuable type-strain genomes for metagenomic binning, comparative biology and taxonomic classification.</title>
        <authorList>
            <person name="Goeker M."/>
        </authorList>
    </citation>
    <scope>NUCLEOTIDE SEQUENCE [LARGE SCALE GENOMIC DNA]</scope>
    <source>
        <strain evidence="12 13">DSM 27512</strain>
    </source>
</reference>
<comment type="subcellular location">
    <subcellularLocation>
        <location evidence="10">Cytoplasm</location>
    </subcellularLocation>
</comment>
<evidence type="ECO:0000256" key="3">
    <source>
        <dbReference type="ARBA" id="ARBA00022605"/>
    </source>
</evidence>
<name>A0ABS4KJQ0_9FIRM</name>
<keyword evidence="13" id="KW-1185">Reference proteome</keyword>
<proteinExistence type="inferred from homology"/>
<dbReference type="EC" id="3.5.1.2" evidence="10"/>
<dbReference type="GO" id="GO:0016757">
    <property type="term" value="F:glycosyltransferase activity"/>
    <property type="evidence" value="ECO:0007669"/>
    <property type="project" value="UniProtKB-KW"/>
</dbReference>
<evidence type="ECO:0000259" key="11">
    <source>
        <dbReference type="Pfam" id="PF00117"/>
    </source>
</evidence>
<comment type="catalytic activity">
    <reaction evidence="9 10">
        <text>L-glutamine + H2O = L-glutamate + NH4(+)</text>
        <dbReference type="Rhea" id="RHEA:15889"/>
        <dbReference type="ChEBI" id="CHEBI:15377"/>
        <dbReference type="ChEBI" id="CHEBI:28938"/>
        <dbReference type="ChEBI" id="CHEBI:29985"/>
        <dbReference type="ChEBI" id="CHEBI:58359"/>
        <dbReference type="EC" id="3.5.1.2"/>
    </reaction>
</comment>
<dbReference type="InterPro" id="IPR017926">
    <property type="entry name" value="GATASE"/>
</dbReference>
<keyword evidence="4 10" id="KW-0378">Hydrolase</keyword>
<keyword evidence="12" id="KW-0808">Transferase</keyword>
<dbReference type="PROSITE" id="PS51273">
    <property type="entry name" value="GATASE_TYPE_1"/>
    <property type="match status" value="1"/>
</dbReference>
<protein>
    <recommendedName>
        <fullName evidence="10">Imidazole glycerol phosphate synthase subunit HisH</fullName>
        <ecNumber evidence="10">4.3.2.10</ecNumber>
    </recommendedName>
    <alternativeName>
        <fullName evidence="10">IGP synthase glutaminase subunit</fullName>
        <ecNumber evidence="10">3.5.1.2</ecNumber>
    </alternativeName>
    <alternativeName>
        <fullName evidence="10">IGP synthase subunit HisH</fullName>
    </alternativeName>
    <alternativeName>
        <fullName evidence="10">ImGP synthase subunit HisH</fullName>
        <shortName evidence="10">IGPS subunit HisH</shortName>
    </alternativeName>
</protein>